<dbReference type="EC" id="1.5.5.2" evidence="2 5"/>
<evidence type="ECO:0000256" key="2">
    <source>
        <dbReference type="ARBA" id="ARBA00012695"/>
    </source>
</evidence>
<feature type="domain" description="Proline dehydrogenase" evidence="6">
    <location>
        <begin position="197"/>
        <end position="472"/>
    </location>
</feature>
<sequence>MSFAVHVFRNARGSLSARLRGVISTQYSNTELPYLSNFRATSTLQSTRQDDKHPVTELWPRAVVKQVPYVEPKTPEVDGKKPPLKLRDALVAYKSRSVAELLRAVTVFQTCKFRWLVKNAEPVLAAANSVSKTLTNFAVKKTFFAQFCAGETEDEVKPVMQGLYNNRVGSILDYAAEADLSSVPNPGVHGNAYLQKTEDHCNLNLNKYLQAISLATHVTKGAGVVAMKVTSLGNPFLLERMSAVPRDELTAEERSLVERLEERMNLLGQCAQNAGVRLLVDAEQSYFQPAIDELALMMMKNWNKEESIVFNTYQCYLKDAYGKLAAHLEASDREGFSLGAKLVRGAYMKMERQRAAERGYPSPIHDTIEDTHECFDSSVSLMLEQVKRQRGQVVIASHNENSILRAMEEMERLGISSQNPGVMFGQLQGMCDYLTYSLGARGYHAYKYLPYGPLNEVMPYLIRRAQENGDVLATTDMEKYLMLAEVKRRMHAALYPSHKAIAAA</sequence>
<accession>A0A061R356</accession>
<protein>
    <recommendedName>
        <fullName evidence="2 5">Proline dehydrogenase</fullName>
        <ecNumber evidence="2 5">1.5.5.2</ecNumber>
    </recommendedName>
</protein>
<dbReference type="InterPro" id="IPR002872">
    <property type="entry name" value="Proline_DH_dom"/>
</dbReference>
<keyword evidence="4 5" id="KW-0642">Proline metabolism</keyword>
<dbReference type="InterPro" id="IPR015659">
    <property type="entry name" value="Proline_oxidase"/>
</dbReference>
<comment type="function">
    <text evidence="5">Converts proline to delta-1-pyrroline-5-carboxylate.</text>
</comment>
<comment type="catalytic activity">
    <reaction evidence="5">
        <text>L-proline + a quinone = (S)-1-pyrroline-5-carboxylate + a quinol + H(+)</text>
        <dbReference type="Rhea" id="RHEA:23784"/>
        <dbReference type="ChEBI" id="CHEBI:15378"/>
        <dbReference type="ChEBI" id="CHEBI:17388"/>
        <dbReference type="ChEBI" id="CHEBI:24646"/>
        <dbReference type="ChEBI" id="CHEBI:60039"/>
        <dbReference type="ChEBI" id="CHEBI:132124"/>
        <dbReference type="EC" id="1.5.5.2"/>
    </reaction>
</comment>
<dbReference type="SUPFAM" id="SSF51730">
    <property type="entry name" value="FAD-linked oxidoreductase"/>
    <property type="match status" value="1"/>
</dbReference>
<comment type="cofactor">
    <cofactor evidence="5">
        <name>FAD</name>
        <dbReference type="ChEBI" id="CHEBI:57692"/>
    </cofactor>
</comment>
<reference evidence="7" key="1">
    <citation type="submission" date="2014-05" db="EMBL/GenBank/DDBJ databases">
        <title>The transcriptome of the halophilic microalga Tetraselmis sp. GSL018 isolated from the Great Salt Lake, Utah.</title>
        <authorList>
            <person name="Jinkerson R.E."/>
            <person name="D'Adamo S."/>
            <person name="Posewitz M.C."/>
        </authorList>
    </citation>
    <scope>NUCLEOTIDE SEQUENCE</scope>
    <source>
        <strain evidence="7">GSL018</strain>
    </source>
</reference>
<dbReference type="PANTHER" id="PTHR13914">
    <property type="entry name" value="PROLINE OXIDASE"/>
    <property type="match status" value="1"/>
</dbReference>
<dbReference type="AlphaFoldDB" id="A0A061R356"/>
<evidence type="ECO:0000256" key="1">
    <source>
        <dbReference type="ARBA" id="ARBA00005869"/>
    </source>
</evidence>
<gene>
    <name evidence="7" type="ORF">TSPGSL018_16693</name>
</gene>
<dbReference type="EMBL" id="GBEZ01021611">
    <property type="protein sequence ID" value="JAC65149.1"/>
    <property type="molecule type" value="Transcribed_RNA"/>
</dbReference>
<evidence type="ECO:0000313" key="7">
    <source>
        <dbReference type="EMBL" id="JAC65149.1"/>
    </source>
</evidence>
<evidence type="ECO:0000256" key="5">
    <source>
        <dbReference type="RuleBase" id="RU364054"/>
    </source>
</evidence>
<comment type="similarity">
    <text evidence="1 5">Belongs to the proline oxidase family.</text>
</comment>
<dbReference type="Pfam" id="PF01619">
    <property type="entry name" value="Pro_dh"/>
    <property type="match status" value="1"/>
</dbReference>
<evidence type="ECO:0000256" key="3">
    <source>
        <dbReference type="ARBA" id="ARBA00023002"/>
    </source>
</evidence>
<dbReference type="GO" id="GO:0071949">
    <property type="term" value="F:FAD binding"/>
    <property type="evidence" value="ECO:0007669"/>
    <property type="project" value="TreeGrafter"/>
</dbReference>
<keyword evidence="3 5" id="KW-0560">Oxidoreductase</keyword>
<dbReference type="GO" id="GO:0010133">
    <property type="term" value="P:L-proline catabolic process to L-glutamate"/>
    <property type="evidence" value="ECO:0007669"/>
    <property type="project" value="TreeGrafter"/>
</dbReference>
<dbReference type="GO" id="GO:0004657">
    <property type="term" value="F:proline dehydrogenase activity"/>
    <property type="evidence" value="ECO:0007669"/>
    <property type="project" value="UniProtKB-EC"/>
</dbReference>
<dbReference type="GO" id="GO:0005739">
    <property type="term" value="C:mitochondrion"/>
    <property type="evidence" value="ECO:0007669"/>
    <property type="project" value="TreeGrafter"/>
</dbReference>
<dbReference type="PANTHER" id="PTHR13914:SF0">
    <property type="entry name" value="PROLINE DEHYDROGENASE 1, MITOCHONDRIAL"/>
    <property type="match status" value="1"/>
</dbReference>
<evidence type="ECO:0000259" key="6">
    <source>
        <dbReference type="Pfam" id="PF01619"/>
    </source>
</evidence>
<dbReference type="Gene3D" id="3.20.20.220">
    <property type="match status" value="1"/>
</dbReference>
<name>A0A061R356_9CHLO</name>
<evidence type="ECO:0000256" key="4">
    <source>
        <dbReference type="ARBA" id="ARBA00023062"/>
    </source>
</evidence>
<proteinExistence type="inferred from homology"/>
<dbReference type="InterPro" id="IPR029041">
    <property type="entry name" value="FAD-linked_oxidoreductase-like"/>
</dbReference>
<keyword evidence="5" id="KW-0285">Flavoprotein</keyword>
<organism evidence="7">
    <name type="scientific">Tetraselmis sp. GSL018</name>
    <dbReference type="NCBI Taxonomy" id="582737"/>
    <lineage>
        <taxon>Eukaryota</taxon>
        <taxon>Viridiplantae</taxon>
        <taxon>Chlorophyta</taxon>
        <taxon>core chlorophytes</taxon>
        <taxon>Chlorodendrophyceae</taxon>
        <taxon>Chlorodendrales</taxon>
        <taxon>Chlorodendraceae</taxon>
        <taxon>Tetraselmis</taxon>
    </lineage>
</organism>
<keyword evidence="5" id="KW-0274">FAD</keyword>